<dbReference type="InterPro" id="IPR036526">
    <property type="entry name" value="C-N_Hydrolase_sf"/>
</dbReference>
<organism evidence="4 5">
    <name type="scientific">Cochliobolus sativus</name>
    <name type="common">Common root rot and spot blotch fungus</name>
    <name type="synonym">Bipolaris sorokiniana</name>
    <dbReference type="NCBI Taxonomy" id="45130"/>
    <lineage>
        <taxon>Eukaryota</taxon>
        <taxon>Fungi</taxon>
        <taxon>Dikarya</taxon>
        <taxon>Ascomycota</taxon>
        <taxon>Pezizomycotina</taxon>
        <taxon>Dothideomycetes</taxon>
        <taxon>Pleosporomycetidae</taxon>
        <taxon>Pleosporales</taxon>
        <taxon>Pleosporineae</taxon>
        <taxon>Pleosporaceae</taxon>
        <taxon>Bipolaris</taxon>
    </lineage>
</organism>
<feature type="domain" description="CN hydrolase" evidence="3">
    <location>
        <begin position="6"/>
        <end position="285"/>
    </location>
</feature>
<dbReference type="CDD" id="cd07564">
    <property type="entry name" value="nitrilases_CHs"/>
    <property type="match status" value="1"/>
</dbReference>
<dbReference type="OMA" id="GMLNCWE"/>
<sequence length="358" mass="39973">MSIRQWKAAVCQAEPCWFDKNAGIEKSLRLIKEAAENGASLIAFSEVWLPGYPNFLWGGNYHENIPLVFKYRMNSIEAEGSEILKIRRGANEHNIYVVFGFSERVAGTLYLAQMLIGPNGDILNHRRKIKPTHVERTLFGDSTGDSLNNVTDTPLGKIGMLNCWEHLQPLLKYNTWAQGEQVHIAAWPFNGKHVGVEPWSVCSEANELTMSRAYSLEGQVYTLVTNQPLSAEGMKLNSAGQANAKDSFMLAGGGGRAAVFHPDGRQLTEPTDEHFDGLIYCDIDLDQIEYAKAIADPVGHYSRPDMLRLLVDDQPKSYVVKVAPERIEGTRTIPTPTLTSMHKSLQDIDLAEKERKES</sequence>
<evidence type="ECO:0000313" key="5">
    <source>
        <dbReference type="Proteomes" id="UP000624244"/>
    </source>
</evidence>
<evidence type="ECO:0000259" key="3">
    <source>
        <dbReference type="PROSITE" id="PS50263"/>
    </source>
</evidence>
<dbReference type="GO" id="GO:0000257">
    <property type="term" value="F:nitrilase activity"/>
    <property type="evidence" value="ECO:0007669"/>
    <property type="project" value="UniProtKB-ARBA"/>
</dbReference>
<dbReference type="Proteomes" id="UP000624244">
    <property type="component" value="Unassembled WGS sequence"/>
</dbReference>
<dbReference type="SUPFAM" id="SSF56317">
    <property type="entry name" value="Carbon-nitrogen hydrolase"/>
    <property type="match status" value="1"/>
</dbReference>
<dbReference type="Pfam" id="PF00795">
    <property type="entry name" value="CN_hydrolase"/>
    <property type="match status" value="1"/>
</dbReference>
<protein>
    <recommendedName>
        <fullName evidence="3">CN hydrolase domain-containing protein</fullName>
    </recommendedName>
</protein>
<dbReference type="GO" id="GO:0016836">
    <property type="term" value="F:hydro-lyase activity"/>
    <property type="evidence" value="ECO:0007669"/>
    <property type="project" value="UniProtKB-ARBA"/>
</dbReference>
<dbReference type="AlphaFoldDB" id="A0A8H5Z9X5"/>
<gene>
    <name evidence="4" type="ORF">GGP41_001055</name>
</gene>
<proteinExistence type="inferred from homology"/>
<dbReference type="Gene3D" id="3.60.110.10">
    <property type="entry name" value="Carbon-nitrogen hydrolase"/>
    <property type="match status" value="1"/>
</dbReference>
<dbReference type="PANTHER" id="PTHR46044:SF1">
    <property type="entry name" value="CN HYDROLASE DOMAIN-CONTAINING PROTEIN"/>
    <property type="match status" value="1"/>
</dbReference>
<evidence type="ECO:0000313" key="4">
    <source>
        <dbReference type="EMBL" id="KAF5844123.1"/>
    </source>
</evidence>
<evidence type="ECO:0000256" key="1">
    <source>
        <dbReference type="ARBA" id="ARBA00008129"/>
    </source>
</evidence>
<dbReference type="EMBL" id="WNKQ01000029">
    <property type="protein sequence ID" value="KAF5844123.1"/>
    <property type="molecule type" value="Genomic_DNA"/>
</dbReference>
<dbReference type="PROSITE" id="PS50263">
    <property type="entry name" value="CN_HYDROLASE"/>
    <property type="match status" value="1"/>
</dbReference>
<dbReference type="PROSITE" id="PS00920">
    <property type="entry name" value="NITRIL_CHT_1"/>
    <property type="match status" value="1"/>
</dbReference>
<accession>A0A8H5Z9X5</accession>
<dbReference type="InterPro" id="IPR000132">
    <property type="entry name" value="Nitrilase/CN_hydratase_CS"/>
</dbReference>
<evidence type="ECO:0000256" key="2">
    <source>
        <dbReference type="PROSITE-ProRule" id="PRU10139"/>
    </source>
</evidence>
<dbReference type="InterPro" id="IPR003010">
    <property type="entry name" value="C-N_Hydrolase"/>
</dbReference>
<comment type="similarity">
    <text evidence="1">Belongs to the carbon-nitrogen hydrolase superfamily. Nitrilase family.</text>
</comment>
<feature type="active site" description="Proton acceptor" evidence="2">
    <location>
        <position position="46"/>
    </location>
</feature>
<dbReference type="PANTHER" id="PTHR46044">
    <property type="entry name" value="NITRILASE"/>
    <property type="match status" value="1"/>
</dbReference>
<name>A0A8H5Z9X5_COCSA</name>
<dbReference type="InterPro" id="IPR044149">
    <property type="entry name" value="Nitrilases_CHs"/>
</dbReference>
<reference evidence="4" key="1">
    <citation type="submission" date="2019-11" db="EMBL/GenBank/DDBJ databases">
        <title>Bipolaris sorokiniana Genome sequencing.</title>
        <authorList>
            <person name="Wang H."/>
        </authorList>
    </citation>
    <scope>NUCLEOTIDE SEQUENCE</scope>
</reference>
<comment type="caution">
    <text evidence="4">The sequence shown here is derived from an EMBL/GenBank/DDBJ whole genome shotgun (WGS) entry which is preliminary data.</text>
</comment>